<evidence type="ECO:0000256" key="2">
    <source>
        <dbReference type="PROSITE-ProRule" id="PRU01091"/>
    </source>
</evidence>
<dbReference type="AlphaFoldDB" id="A0A2A4I9I9"/>
<dbReference type="GO" id="GO:0006355">
    <property type="term" value="P:regulation of DNA-templated transcription"/>
    <property type="evidence" value="ECO:0007669"/>
    <property type="project" value="InterPro"/>
</dbReference>
<comment type="caution">
    <text evidence="4">The sequence shown here is derived from an EMBL/GenBank/DDBJ whole genome shotgun (WGS) entry which is preliminary data.</text>
</comment>
<sequence>MAVRLLIERPGLAAALHRVGLCCVTEGVAPTVVVGAPADLPLLAQRFAGAATLVVAHDEAEEIAALAAGASDSARGGDAVIAARAARLHANAPVWRIGDLVIDRIARTAARAGRPLGLRPREYALLAHLAAQPGRTVPHDDLRRAVFGLRFDPGTNLLAVHVSRVRAALECDAAPPMLLTDRGRGYRLVAAPPPDL</sequence>
<dbReference type="SMART" id="SM00862">
    <property type="entry name" value="Trans_reg_C"/>
    <property type="match status" value="1"/>
</dbReference>
<keyword evidence="1 2" id="KW-0238">DNA-binding</keyword>
<protein>
    <submittedName>
        <fullName evidence="4">Winged helix family transcriptional regulator</fullName>
    </submittedName>
</protein>
<reference evidence="4 5" key="1">
    <citation type="submission" date="2017-09" db="EMBL/GenBank/DDBJ databases">
        <title>Sphingomonas adhaesiva DSM 7418, whole genome shotgun sequence.</title>
        <authorList>
            <person name="Feng G."/>
            <person name="Zhu H."/>
        </authorList>
    </citation>
    <scope>NUCLEOTIDE SEQUENCE [LARGE SCALE GENOMIC DNA]</scope>
    <source>
        <strain evidence="4 5">DSM 7418</strain>
    </source>
</reference>
<organism evidence="4 5">
    <name type="scientific">Sphingomonas adhaesiva</name>
    <dbReference type="NCBI Taxonomy" id="28212"/>
    <lineage>
        <taxon>Bacteria</taxon>
        <taxon>Pseudomonadati</taxon>
        <taxon>Pseudomonadota</taxon>
        <taxon>Alphaproteobacteria</taxon>
        <taxon>Sphingomonadales</taxon>
        <taxon>Sphingomonadaceae</taxon>
        <taxon>Sphingomonas</taxon>
    </lineage>
</organism>
<evidence type="ECO:0000256" key="1">
    <source>
        <dbReference type="ARBA" id="ARBA00023125"/>
    </source>
</evidence>
<feature type="DNA-binding region" description="OmpR/PhoB-type" evidence="2">
    <location>
        <begin position="92"/>
        <end position="190"/>
    </location>
</feature>
<gene>
    <name evidence="4" type="ORF">COA07_04470</name>
</gene>
<dbReference type="InterPro" id="IPR001867">
    <property type="entry name" value="OmpR/PhoB-type_DNA-bd"/>
</dbReference>
<dbReference type="EMBL" id="NWVC01000002">
    <property type="protein sequence ID" value="PCG14846.1"/>
    <property type="molecule type" value="Genomic_DNA"/>
</dbReference>
<dbReference type="RefSeq" id="WP_066709717.1">
    <property type="nucleotide sequence ID" value="NZ_JBHIWA010000003.1"/>
</dbReference>
<evidence type="ECO:0000313" key="4">
    <source>
        <dbReference type="EMBL" id="PCG14846.1"/>
    </source>
</evidence>
<dbReference type="Pfam" id="PF00486">
    <property type="entry name" value="Trans_reg_C"/>
    <property type="match status" value="1"/>
</dbReference>
<dbReference type="Gene3D" id="1.10.10.10">
    <property type="entry name" value="Winged helix-like DNA-binding domain superfamily/Winged helix DNA-binding domain"/>
    <property type="match status" value="1"/>
</dbReference>
<accession>A0A2A4I9I9</accession>
<dbReference type="InterPro" id="IPR036388">
    <property type="entry name" value="WH-like_DNA-bd_sf"/>
</dbReference>
<dbReference type="Proteomes" id="UP000218323">
    <property type="component" value="Unassembled WGS sequence"/>
</dbReference>
<dbReference type="PROSITE" id="PS51755">
    <property type="entry name" value="OMPR_PHOB"/>
    <property type="match status" value="1"/>
</dbReference>
<dbReference type="GO" id="GO:0003677">
    <property type="term" value="F:DNA binding"/>
    <property type="evidence" value="ECO:0007669"/>
    <property type="project" value="UniProtKB-UniRule"/>
</dbReference>
<dbReference type="GO" id="GO:0000160">
    <property type="term" value="P:phosphorelay signal transduction system"/>
    <property type="evidence" value="ECO:0007669"/>
    <property type="project" value="InterPro"/>
</dbReference>
<dbReference type="InterPro" id="IPR016032">
    <property type="entry name" value="Sig_transdc_resp-reg_C-effctor"/>
</dbReference>
<keyword evidence="5" id="KW-1185">Reference proteome</keyword>
<evidence type="ECO:0000313" key="5">
    <source>
        <dbReference type="Proteomes" id="UP000218323"/>
    </source>
</evidence>
<name>A0A2A4I9I9_9SPHN</name>
<evidence type="ECO:0000259" key="3">
    <source>
        <dbReference type="PROSITE" id="PS51755"/>
    </source>
</evidence>
<dbReference type="CDD" id="cd00383">
    <property type="entry name" value="trans_reg_C"/>
    <property type="match status" value="1"/>
</dbReference>
<proteinExistence type="predicted"/>
<feature type="domain" description="OmpR/PhoB-type" evidence="3">
    <location>
        <begin position="92"/>
        <end position="190"/>
    </location>
</feature>
<dbReference type="SUPFAM" id="SSF46894">
    <property type="entry name" value="C-terminal effector domain of the bipartite response regulators"/>
    <property type="match status" value="1"/>
</dbReference>